<dbReference type="EMBL" id="LBYB01000012">
    <property type="protein sequence ID" value="KKR41420.1"/>
    <property type="molecule type" value="Genomic_DNA"/>
</dbReference>
<comment type="caution">
    <text evidence="1">The sequence shown here is derived from an EMBL/GenBank/DDBJ whole genome shotgun (WGS) entry which is preliminary data.</text>
</comment>
<reference evidence="1 2" key="1">
    <citation type="journal article" date="2015" name="Nature">
        <title>rRNA introns, odd ribosomes, and small enigmatic genomes across a large radiation of phyla.</title>
        <authorList>
            <person name="Brown C.T."/>
            <person name="Hug L.A."/>
            <person name="Thomas B.C."/>
            <person name="Sharon I."/>
            <person name="Castelle C.J."/>
            <person name="Singh A."/>
            <person name="Wilkins M.J."/>
            <person name="Williams K.H."/>
            <person name="Banfield J.F."/>
        </authorList>
    </citation>
    <scope>NUCLEOTIDE SEQUENCE [LARGE SCALE GENOMIC DNA]</scope>
</reference>
<organism evidence="1 2">
    <name type="scientific">Candidatus Daviesbacteria bacterium GW2011_GWC2_40_12</name>
    <dbReference type="NCBI Taxonomy" id="1618431"/>
    <lineage>
        <taxon>Bacteria</taxon>
        <taxon>Candidatus Daviesiibacteriota</taxon>
    </lineage>
</organism>
<dbReference type="Proteomes" id="UP000034881">
    <property type="component" value="Unassembled WGS sequence"/>
</dbReference>
<evidence type="ECO:0000313" key="1">
    <source>
        <dbReference type="EMBL" id="KKR41420.1"/>
    </source>
</evidence>
<gene>
    <name evidence="1" type="ORF">UT77_C0012G0047</name>
</gene>
<accession>A0A0G0T2U1</accession>
<name>A0A0G0T2U1_9BACT</name>
<sequence length="122" mass="12710">MVGIAVYTDIGAGARNAKRMGDIDAIAKALEVHQTSNGYIPLANSQFGSGGIPLTDSQRNVYCGNSTQNDPADPTAFWGITCPTSYGVLGAHPQAGTSWKICAWLEGAGGENAKAYCRSNAE</sequence>
<dbReference type="AlphaFoldDB" id="A0A0G0T2U1"/>
<protein>
    <submittedName>
        <fullName evidence="1">Uncharacterized protein</fullName>
    </submittedName>
</protein>
<evidence type="ECO:0000313" key="2">
    <source>
        <dbReference type="Proteomes" id="UP000034881"/>
    </source>
</evidence>
<proteinExistence type="predicted"/>